<dbReference type="AlphaFoldDB" id="A0A3M0FWE2"/>
<reference evidence="1 2" key="1">
    <citation type="submission" date="2018-10" db="EMBL/GenBank/DDBJ databases">
        <title>Dokdonia luteus sp. nov., isolated from sea water.</title>
        <authorList>
            <person name="Zhou L.Y."/>
            <person name="Du Z.J."/>
        </authorList>
    </citation>
    <scope>NUCLEOTIDE SEQUENCE [LARGE SCALE GENOMIC DNA]</scope>
    <source>
        <strain evidence="1 2">SH27</strain>
    </source>
</reference>
<dbReference type="InterPro" id="IPR025636">
    <property type="entry name" value="DUF4294"/>
</dbReference>
<dbReference type="RefSeq" id="WP_121918142.1">
    <property type="nucleotide sequence ID" value="NZ_REFV01000013.1"/>
</dbReference>
<sequence>MRNQLLYIVTFLLPFLGIAQDTIVSPDNNEYEYYIIQGDTIPRDFIGLEEVIIFKKLKFDGKEDRRRYLILRRKTRKVYPFAKLASERLTELNNRLDSIEGKRAKKKYTKIIHKYLEGEFSDQLKKLTRTEGQILVKLIHRQTGETTFDLVKRLRSGWKAFWYNTTASMFDISLKEEFNPKEVEEDYLIEDILQRSFQSGILKAQETALDFTYIELSNKWKDLPIEKNKE</sequence>
<evidence type="ECO:0000313" key="2">
    <source>
        <dbReference type="Proteomes" id="UP000281985"/>
    </source>
</evidence>
<accession>A0A3M0FWE2</accession>
<protein>
    <submittedName>
        <fullName evidence="1">DUF4294 domain-containing protein</fullName>
    </submittedName>
</protein>
<dbReference type="OrthoDB" id="1491885at2"/>
<dbReference type="Proteomes" id="UP000281985">
    <property type="component" value="Unassembled WGS sequence"/>
</dbReference>
<keyword evidence="2" id="KW-1185">Reference proteome</keyword>
<comment type="caution">
    <text evidence="1">The sequence shown here is derived from an EMBL/GenBank/DDBJ whole genome shotgun (WGS) entry which is preliminary data.</text>
</comment>
<proteinExistence type="predicted"/>
<organism evidence="1 2">
    <name type="scientific">Dokdonia sinensis</name>
    <dbReference type="NCBI Taxonomy" id="2479847"/>
    <lineage>
        <taxon>Bacteria</taxon>
        <taxon>Pseudomonadati</taxon>
        <taxon>Bacteroidota</taxon>
        <taxon>Flavobacteriia</taxon>
        <taxon>Flavobacteriales</taxon>
        <taxon>Flavobacteriaceae</taxon>
        <taxon>Dokdonia</taxon>
    </lineage>
</organism>
<evidence type="ECO:0000313" key="1">
    <source>
        <dbReference type="EMBL" id="RMB56984.1"/>
    </source>
</evidence>
<dbReference type="Pfam" id="PF14127">
    <property type="entry name" value="DUF4294"/>
    <property type="match status" value="1"/>
</dbReference>
<gene>
    <name evidence="1" type="ORF">EAX61_13045</name>
</gene>
<name>A0A3M0FWE2_9FLAO</name>
<dbReference type="EMBL" id="REFV01000013">
    <property type="protein sequence ID" value="RMB56984.1"/>
    <property type="molecule type" value="Genomic_DNA"/>
</dbReference>